<dbReference type="Proteomes" id="UP000234328">
    <property type="component" value="Unassembled WGS sequence"/>
</dbReference>
<sequence>MSELFDPIKLRNVALANRIVISPMCQYSAVDGNATSWHMAHLSSLALGGAGLLCIEATAVTAEGRITPGCLGLWNDDNEAALAAVVKVLRATSGIRLAIQLGHAGRKGSSAAPWDGGQLIAQDKGGWLPVAPSALAHKHSEPPPRALTVEDLAGIKKAFVDAARRAVRLGLDAIELHAAHGYLLHQFLSPISNQRSDEYGGILENRMRFPLEVFQDVRAAIPDGMALGIRVSATDWVDSVPSWTLDQTVEFALRVKQLGADWIDVSSGGVSPEQQIPVGPGYQVPLAETLKREVGLPTIAVGLITSAQQAQDIITQGKADMVALGRAALYDPRWAWHAAAELGGQVQGPSQYWRALPAGKNRVFGETSFGMR</sequence>
<evidence type="ECO:0000256" key="3">
    <source>
        <dbReference type="ARBA" id="ARBA00022643"/>
    </source>
</evidence>
<evidence type="ECO:0000259" key="6">
    <source>
        <dbReference type="Pfam" id="PF00724"/>
    </source>
</evidence>
<dbReference type="PANTHER" id="PTHR43303">
    <property type="entry name" value="NADPH DEHYDROGENASE C23G7.10C-RELATED"/>
    <property type="match status" value="1"/>
</dbReference>
<protein>
    <submittedName>
        <fullName evidence="7">Oxidoreductase</fullName>
    </submittedName>
</protein>
<dbReference type="AlphaFoldDB" id="A0A2N4UKP6"/>
<reference evidence="7 8" key="1">
    <citation type="submission" date="2017-10" db="EMBL/GenBank/DDBJ databases">
        <title>Two draft genome sequences of Pusillimonas sp. strains isolated from a nitrate- and radionuclide-contaminated groundwater in Russia.</title>
        <authorList>
            <person name="Grouzdev D.S."/>
            <person name="Tourova T.P."/>
            <person name="Goeva M.A."/>
            <person name="Babich T.L."/>
            <person name="Sokolova D.S."/>
            <person name="Abdullin R."/>
            <person name="Poltaraus A.B."/>
            <person name="Toshchakov S.V."/>
            <person name="Nazina T.N."/>
        </authorList>
    </citation>
    <scope>NUCLEOTIDE SEQUENCE [LARGE SCALE GENOMIC DNA]</scope>
    <source>
        <strain evidence="7 8">JR1/69-2-13</strain>
    </source>
</reference>
<comment type="caution">
    <text evidence="7">The sequence shown here is derived from an EMBL/GenBank/DDBJ whole genome shotgun (WGS) entry which is preliminary data.</text>
</comment>
<dbReference type="InterPro" id="IPR001155">
    <property type="entry name" value="OxRdtase_FMN_N"/>
</dbReference>
<keyword evidence="4" id="KW-0521">NADP</keyword>
<evidence type="ECO:0000313" key="8">
    <source>
        <dbReference type="Proteomes" id="UP000234328"/>
    </source>
</evidence>
<evidence type="ECO:0000256" key="5">
    <source>
        <dbReference type="ARBA" id="ARBA00023002"/>
    </source>
</evidence>
<keyword evidence="2" id="KW-0285">Flavoprotein</keyword>
<dbReference type="PANTHER" id="PTHR43303:SF4">
    <property type="entry name" value="NADPH DEHYDROGENASE C23G7.10C-RELATED"/>
    <property type="match status" value="1"/>
</dbReference>
<dbReference type="InterPro" id="IPR044152">
    <property type="entry name" value="YqjM-like"/>
</dbReference>
<dbReference type="Pfam" id="PF00724">
    <property type="entry name" value="Oxidored_FMN"/>
    <property type="match status" value="1"/>
</dbReference>
<dbReference type="EMBL" id="PDNV01000001">
    <property type="protein sequence ID" value="PLC55607.1"/>
    <property type="molecule type" value="Genomic_DNA"/>
</dbReference>
<organism evidence="7 8">
    <name type="scientific">Pollutimonas nitritireducens</name>
    <dbReference type="NCBI Taxonomy" id="2045209"/>
    <lineage>
        <taxon>Bacteria</taxon>
        <taxon>Pseudomonadati</taxon>
        <taxon>Pseudomonadota</taxon>
        <taxon>Betaproteobacteria</taxon>
        <taxon>Burkholderiales</taxon>
        <taxon>Alcaligenaceae</taxon>
        <taxon>Pollutimonas</taxon>
    </lineage>
</organism>
<comment type="cofactor">
    <cofactor evidence="1">
        <name>FMN</name>
        <dbReference type="ChEBI" id="CHEBI:58210"/>
    </cofactor>
</comment>
<dbReference type="SUPFAM" id="SSF51395">
    <property type="entry name" value="FMN-linked oxidoreductases"/>
    <property type="match status" value="1"/>
</dbReference>
<dbReference type="GO" id="GO:0010181">
    <property type="term" value="F:FMN binding"/>
    <property type="evidence" value="ECO:0007669"/>
    <property type="project" value="InterPro"/>
</dbReference>
<name>A0A2N4UKP6_9BURK</name>
<evidence type="ECO:0000313" key="7">
    <source>
        <dbReference type="EMBL" id="PLC55607.1"/>
    </source>
</evidence>
<evidence type="ECO:0000256" key="2">
    <source>
        <dbReference type="ARBA" id="ARBA00022630"/>
    </source>
</evidence>
<dbReference type="GO" id="GO:0050661">
    <property type="term" value="F:NADP binding"/>
    <property type="evidence" value="ECO:0007669"/>
    <property type="project" value="InterPro"/>
</dbReference>
<accession>A0A2N4UKP6</accession>
<feature type="domain" description="NADH:flavin oxidoreductase/NADH oxidase N-terminal" evidence="6">
    <location>
        <begin position="3"/>
        <end position="340"/>
    </location>
</feature>
<dbReference type="GO" id="GO:0003959">
    <property type="term" value="F:NADPH dehydrogenase activity"/>
    <property type="evidence" value="ECO:0007669"/>
    <property type="project" value="InterPro"/>
</dbReference>
<dbReference type="CDD" id="cd02932">
    <property type="entry name" value="OYE_YqiM_FMN"/>
    <property type="match status" value="1"/>
</dbReference>
<keyword evidence="5" id="KW-0560">Oxidoreductase</keyword>
<evidence type="ECO:0000256" key="1">
    <source>
        <dbReference type="ARBA" id="ARBA00001917"/>
    </source>
</evidence>
<dbReference type="OrthoDB" id="8523426at2"/>
<dbReference type="RefSeq" id="WP_102068088.1">
    <property type="nucleotide sequence ID" value="NZ_PDNV01000001.1"/>
</dbReference>
<dbReference type="Gene3D" id="3.20.20.70">
    <property type="entry name" value="Aldolase class I"/>
    <property type="match status" value="1"/>
</dbReference>
<dbReference type="InterPro" id="IPR013785">
    <property type="entry name" value="Aldolase_TIM"/>
</dbReference>
<evidence type="ECO:0000256" key="4">
    <source>
        <dbReference type="ARBA" id="ARBA00022857"/>
    </source>
</evidence>
<gene>
    <name evidence="7" type="ORF">CR155_00680</name>
</gene>
<proteinExistence type="predicted"/>
<keyword evidence="3" id="KW-0288">FMN</keyword>
<keyword evidence="8" id="KW-1185">Reference proteome</keyword>